<dbReference type="Pfam" id="PF07508">
    <property type="entry name" value="Recombinase"/>
    <property type="match status" value="1"/>
</dbReference>
<feature type="active site" description="O-(5'-phospho-DNA)-serine intermediate" evidence="4 5">
    <location>
        <position position="12"/>
    </location>
</feature>
<dbReference type="RefSeq" id="WP_209356945.1">
    <property type="nucleotide sequence ID" value="NZ_CP060010.1"/>
</dbReference>
<dbReference type="KEGG" id="cact:HZ995_01580"/>
<sequence length="536" mass="60653">MNNQYFAYIRVSTVKQGEGVSLEAQKEAIERYALNQGLGISRWFEEKETAAKQGRPLFTEMIKALKAGKAKGVIMHKIDRSARNLRDWATVGDLSDAGLDVHFAAESVDFTSRGGRLTADIQAVIAADYIRNLKEETRKGIQGRYRQGLFPNKAPIGYLDTGRGKPKSVDPERKKYVKLAFELYATGQFSITSLTDKLFEQGFRSKSGRKVPKSKIETLLANRYYIGIVTDPKTGQQYKGQHEPIVSAELFARVQKAKDSRTRKKKTKHSHLLRGLFKCRECTNSMIGERQKGIVYYRCHTKKCPTNCIAERYIDAAVHEAFGALEMTEEAVREFGDWALQWSTELSERPTQVNQAASVRKAQEKLDRLADKLISGVIADETYTSLRSDLELELMKAKEQAQKQQDRAQMYGNMKRFLELAKTLTGLYEYAKPAEKRQMLELCFSNRIVAAKTIELTPREWLQEVVNTMVDPISCPIGGETRRVSELRAIPIENIQRLGSTPELQEFLRIVENINADCGCAKLPETPNAANYRQAA</sequence>
<dbReference type="InterPro" id="IPR006119">
    <property type="entry name" value="Resolv_N"/>
</dbReference>
<dbReference type="InterPro" id="IPR006118">
    <property type="entry name" value="Recombinase_CS"/>
</dbReference>
<dbReference type="Gene3D" id="3.90.1750.20">
    <property type="entry name" value="Putative Large Serine Recombinase, Chain B, Domain 2"/>
    <property type="match status" value="1"/>
</dbReference>
<dbReference type="EMBL" id="CP060010">
    <property type="protein sequence ID" value="QTN36241.1"/>
    <property type="molecule type" value="Genomic_DNA"/>
</dbReference>
<evidence type="ECO:0000256" key="3">
    <source>
        <dbReference type="ARBA" id="ARBA00023172"/>
    </source>
</evidence>
<dbReference type="GO" id="GO:0015074">
    <property type="term" value="P:DNA integration"/>
    <property type="evidence" value="ECO:0007669"/>
    <property type="project" value="UniProtKB-KW"/>
</dbReference>
<evidence type="ECO:0000256" key="2">
    <source>
        <dbReference type="ARBA" id="ARBA00023125"/>
    </source>
</evidence>
<dbReference type="Gene3D" id="3.40.50.1390">
    <property type="entry name" value="Resolvase, N-terminal catalytic domain"/>
    <property type="match status" value="1"/>
</dbReference>
<dbReference type="PANTHER" id="PTHR30461:SF23">
    <property type="entry name" value="DNA RECOMBINASE-RELATED"/>
    <property type="match status" value="1"/>
</dbReference>
<evidence type="ECO:0000313" key="9">
    <source>
        <dbReference type="Proteomes" id="UP000665026"/>
    </source>
</evidence>
<dbReference type="PANTHER" id="PTHR30461">
    <property type="entry name" value="DNA-INVERTASE FROM LAMBDOID PROPHAGE"/>
    <property type="match status" value="1"/>
</dbReference>
<dbReference type="InterPro" id="IPR036162">
    <property type="entry name" value="Resolvase-like_N_sf"/>
</dbReference>
<dbReference type="InterPro" id="IPR038109">
    <property type="entry name" value="DNA_bind_recomb_sf"/>
</dbReference>
<evidence type="ECO:0000256" key="4">
    <source>
        <dbReference type="PIRSR" id="PIRSR606118-50"/>
    </source>
</evidence>
<evidence type="ECO:0000313" key="8">
    <source>
        <dbReference type="EMBL" id="QTN36241.1"/>
    </source>
</evidence>
<dbReference type="GO" id="GO:0003677">
    <property type="term" value="F:DNA binding"/>
    <property type="evidence" value="ECO:0007669"/>
    <property type="project" value="UniProtKB-KW"/>
</dbReference>
<keyword evidence="3" id="KW-0233">DNA recombination</keyword>
<feature type="domain" description="Recombinase" evidence="7">
    <location>
        <begin position="155"/>
        <end position="264"/>
    </location>
</feature>
<dbReference type="InterPro" id="IPR050639">
    <property type="entry name" value="SSR_resolvase"/>
</dbReference>
<dbReference type="Pfam" id="PF13408">
    <property type="entry name" value="Zn_ribbon_recom"/>
    <property type="match status" value="1"/>
</dbReference>
<dbReference type="Proteomes" id="UP000665026">
    <property type="component" value="Chromosome"/>
</dbReference>
<evidence type="ECO:0000256" key="5">
    <source>
        <dbReference type="PROSITE-ProRule" id="PRU10137"/>
    </source>
</evidence>
<name>A0A975EQ49_9RHOB</name>
<dbReference type="PROSITE" id="PS51736">
    <property type="entry name" value="RECOMBINASES_3"/>
    <property type="match status" value="1"/>
</dbReference>
<gene>
    <name evidence="8" type="ORF">HZ995_01580</name>
</gene>
<feature type="domain" description="Resolvase/invertase-type recombinase catalytic" evidence="6">
    <location>
        <begin position="4"/>
        <end position="148"/>
    </location>
</feature>
<dbReference type="Pfam" id="PF00239">
    <property type="entry name" value="Resolvase"/>
    <property type="match status" value="1"/>
</dbReference>
<organism evidence="8 9">
    <name type="scientific">Cognatishimia activa</name>
    <dbReference type="NCBI Taxonomy" id="1715691"/>
    <lineage>
        <taxon>Bacteria</taxon>
        <taxon>Pseudomonadati</taxon>
        <taxon>Pseudomonadota</taxon>
        <taxon>Alphaproteobacteria</taxon>
        <taxon>Rhodobacterales</taxon>
        <taxon>Paracoccaceae</taxon>
        <taxon>Cognatishimia</taxon>
    </lineage>
</organism>
<protein>
    <submittedName>
        <fullName evidence="8">Recombinase family protein</fullName>
    </submittedName>
</protein>
<dbReference type="AlphaFoldDB" id="A0A975EQ49"/>
<accession>A0A975EQ49</accession>
<evidence type="ECO:0000259" key="6">
    <source>
        <dbReference type="PROSITE" id="PS51736"/>
    </source>
</evidence>
<reference evidence="8" key="1">
    <citation type="submission" date="2020-07" db="EMBL/GenBank/DDBJ databases">
        <title>Genome sequences of bacteria associated with the marine, planktonic diatom Thalassiosira profunda strain ECT2AJA-044.</title>
        <authorList>
            <person name="Gargas C.B."/>
            <person name="Roberts W.R."/>
            <person name="Alverson A.J."/>
        </authorList>
    </citation>
    <scope>NUCLEOTIDE SEQUENCE</scope>
    <source>
        <strain evidence="8">ECT2AJA-044</strain>
    </source>
</reference>
<keyword evidence="1" id="KW-0229">DNA integration</keyword>
<dbReference type="PROSITE" id="PS51737">
    <property type="entry name" value="RECOMBINASE_DNA_BIND"/>
    <property type="match status" value="1"/>
</dbReference>
<dbReference type="InterPro" id="IPR025827">
    <property type="entry name" value="Zn_ribbon_recom_dom"/>
</dbReference>
<dbReference type="GO" id="GO:0000150">
    <property type="term" value="F:DNA strand exchange activity"/>
    <property type="evidence" value="ECO:0007669"/>
    <property type="project" value="InterPro"/>
</dbReference>
<keyword evidence="2" id="KW-0238">DNA-binding</keyword>
<dbReference type="CDD" id="cd00338">
    <property type="entry name" value="Ser_Recombinase"/>
    <property type="match status" value="1"/>
</dbReference>
<proteinExistence type="predicted"/>
<dbReference type="SMART" id="SM00857">
    <property type="entry name" value="Resolvase"/>
    <property type="match status" value="1"/>
</dbReference>
<evidence type="ECO:0000259" key="7">
    <source>
        <dbReference type="PROSITE" id="PS51737"/>
    </source>
</evidence>
<evidence type="ECO:0000256" key="1">
    <source>
        <dbReference type="ARBA" id="ARBA00022908"/>
    </source>
</evidence>
<dbReference type="SUPFAM" id="SSF53041">
    <property type="entry name" value="Resolvase-like"/>
    <property type="match status" value="1"/>
</dbReference>
<dbReference type="InterPro" id="IPR011109">
    <property type="entry name" value="DNA_bind_recombinase_dom"/>
</dbReference>
<dbReference type="PROSITE" id="PS00397">
    <property type="entry name" value="RECOMBINASES_1"/>
    <property type="match status" value="1"/>
</dbReference>